<keyword evidence="1" id="KW-0732">Signal</keyword>
<evidence type="ECO:0000313" key="4">
    <source>
        <dbReference type="Proteomes" id="UP000535182"/>
    </source>
</evidence>
<accession>A0A9X0U3D1</accession>
<dbReference type="Pfam" id="PF16640">
    <property type="entry name" value="Big_3_5"/>
    <property type="match status" value="2"/>
</dbReference>
<feature type="domain" description="Bacterial Ig-like" evidence="2">
    <location>
        <begin position="547"/>
        <end position="631"/>
    </location>
</feature>
<evidence type="ECO:0000256" key="1">
    <source>
        <dbReference type="SAM" id="SignalP"/>
    </source>
</evidence>
<dbReference type="RefSeq" id="WP_183972827.1">
    <property type="nucleotide sequence ID" value="NZ_JACHEB010000001.1"/>
</dbReference>
<dbReference type="InterPro" id="IPR032109">
    <property type="entry name" value="Big_3_5"/>
</dbReference>
<dbReference type="InterPro" id="IPR022519">
    <property type="entry name" value="Gloeo/Verruco_rpt"/>
</dbReference>
<evidence type="ECO:0000259" key="2">
    <source>
        <dbReference type="Pfam" id="PF16640"/>
    </source>
</evidence>
<comment type="caution">
    <text evidence="3">The sequence shown here is derived from an EMBL/GenBank/DDBJ whole genome shotgun (WGS) entry which is preliminary data.</text>
</comment>
<organism evidence="3 4">
    <name type="scientific">Tunturiibacter gelidiferens</name>
    <dbReference type="NCBI Taxonomy" id="3069689"/>
    <lineage>
        <taxon>Bacteria</taxon>
        <taxon>Pseudomonadati</taxon>
        <taxon>Acidobacteriota</taxon>
        <taxon>Terriglobia</taxon>
        <taxon>Terriglobales</taxon>
        <taxon>Acidobacteriaceae</taxon>
        <taxon>Tunturiibacter</taxon>
    </lineage>
</organism>
<dbReference type="EMBL" id="JACHEB010000001">
    <property type="protein sequence ID" value="MBB5326692.1"/>
    <property type="molecule type" value="Genomic_DNA"/>
</dbReference>
<gene>
    <name evidence="3" type="ORF">HDF14_000286</name>
</gene>
<reference evidence="3 4" key="1">
    <citation type="submission" date="2020-08" db="EMBL/GenBank/DDBJ databases">
        <title>Genomic Encyclopedia of Type Strains, Phase IV (KMG-V): Genome sequencing to study the core and pangenomes of soil and plant-associated prokaryotes.</title>
        <authorList>
            <person name="Whitman W."/>
        </authorList>
    </citation>
    <scope>NUCLEOTIDE SEQUENCE [LARGE SCALE GENOMIC DNA]</scope>
    <source>
        <strain evidence="3 4">X5P2</strain>
    </source>
</reference>
<dbReference type="InterPro" id="IPR013783">
    <property type="entry name" value="Ig-like_fold"/>
</dbReference>
<name>A0A9X0U3D1_9BACT</name>
<sequence>MKQVPVLMLALIAAALPSVAQSPMTVKEKLAQGVAALVPGSQKFASPTSVGAKSQAATPNAPTLQFSGGVSPTVLHTFDVPSSLDGQGPDAPVIFASDGKLYSTTTEGGKNGCGTIFNFDPASQTYLTLYSLDCAKDGSLPLTGLIQASDGYLYGTTLAFGAPGSAVAGGSLFRYNISTGVFISLYRFQHGGTPYGDMIDDGKGTLYGTTFADGTYGDGSIWSWNYQKNTFKTLYSFTGEQDGAGVTGGLVLASDGLLYGTAAYGGSFGWGTAFELNTNGTGFKAFYNFTNFYSAIDGSFPSADLVEAQDGNLYGTSCCGGGLNLQGAFFRITPDGANSTLTPLAVLGQSVYPYPFAEGGDVDLGRPMIAGDGYMYITPSYGGTNPGGTVLQMDTFGNANRIYSFESPYDDFAISPYGGVMEGQDGNLYGATFSSGFASGILYELNAGLPPAISLSASTSSAYVGVPLSLSWSVSNAFSNNAAVCVARSSDGTFGGNGSAGLRTIAGSESVVPVASGSVAYSFTCGGVESATTAIQVSKVPTTTTIESSPTTIQQGQTAKVTVAVAAHVGSNLPQGTVSLVVGSQTVSTATLSDGKATFSFPTALIAPGVYQVHVTYGGSTAFVSSVSTNDKLDIRVLPAITFHATPTTTTQGLDSTFAVVIGKTGAPTPTGTVTFSTPAYKFGSTTVSSGMAIFVANFGQIAAGTYVVTAAYSGDNYNEPVSATQTIKITKATSTTNLTGPTTINAGSSGSYKISVARPNLPGTATGKVTLLFGTVVVGSVELSGGVATISVPSSAVKAGTYQVTAEYAGDANNTASTSQVITVKVL</sequence>
<proteinExistence type="predicted"/>
<feature type="signal peptide" evidence="1">
    <location>
        <begin position="1"/>
        <end position="20"/>
    </location>
</feature>
<dbReference type="AlphaFoldDB" id="A0A9X0U3D1"/>
<feature type="chain" id="PRO_5040764641" evidence="1">
    <location>
        <begin position="21"/>
        <end position="828"/>
    </location>
</feature>
<dbReference type="Proteomes" id="UP000535182">
    <property type="component" value="Unassembled WGS sequence"/>
</dbReference>
<dbReference type="Gene3D" id="2.60.40.10">
    <property type="entry name" value="Immunoglobulins"/>
    <property type="match status" value="3"/>
</dbReference>
<evidence type="ECO:0000313" key="3">
    <source>
        <dbReference type="EMBL" id="MBB5326692.1"/>
    </source>
</evidence>
<keyword evidence="4" id="KW-1185">Reference proteome</keyword>
<dbReference type="NCBIfam" id="TIGR03803">
    <property type="entry name" value="Gloeo_Verruco"/>
    <property type="match status" value="5"/>
</dbReference>
<protein>
    <submittedName>
        <fullName evidence="3">Repeat protein (TIGR03803 family)</fullName>
    </submittedName>
</protein>
<feature type="domain" description="Bacterial Ig-like" evidence="2">
    <location>
        <begin position="741"/>
        <end position="827"/>
    </location>
</feature>
<dbReference type="SUPFAM" id="SSF63829">
    <property type="entry name" value="Calcium-dependent phosphotriesterase"/>
    <property type="match status" value="1"/>
</dbReference>